<reference evidence="3 4" key="1">
    <citation type="submission" date="2024-06" db="EMBL/GenBank/DDBJ databases">
        <title>The Natural Products Discovery Center: Release of the First 8490 Sequenced Strains for Exploring Actinobacteria Biosynthetic Diversity.</title>
        <authorList>
            <person name="Kalkreuter E."/>
            <person name="Kautsar S.A."/>
            <person name="Yang D."/>
            <person name="Bader C.D."/>
            <person name="Teijaro C.N."/>
            <person name="Fluegel L."/>
            <person name="Davis C.M."/>
            <person name="Simpson J.R."/>
            <person name="Lauterbach L."/>
            <person name="Steele A.D."/>
            <person name="Gui C."/>
            <person name="Meng S."/>
            <person name="Li G."/>
            <person name="Viehrig K."/>
            <person name="Ye F."/>
            <person name="Su P."/>
            <person name="Kiefer A.F."/>
            <person name="Nichols A."/>
            <person name="Cepeda A.J."/>
            <person name="Yan W."/>
            <person name="Fan B."/>
            <person name="Jiang Y."/>
            <person name="Adhikari A."/>
            <person name="Zheng C.-J."/>
            <person name="Schuster L."/>
            <person name="Cowan T.M."/>
            <person name="Smanski M.J."/>
            <person name="Chevrette M.G."/>
            <person name="De Carvalho L.P.S."/>
            <person name="Shen B."/>
        </authorList>
    </citation>
    <scope>NUCLEOTIDE SEQUENCE [LARGE SCALE GENOMIC DNA]</scope>
    <source>
        <strain evidence="3 4">NPDC048946</strain>
    </source>
</reference>
<dbReference type="InterPro" id="IPR051599">
    <property type="entry name" value="Cell_Envelope_Assoc"/>
</dbReference>
<dbReference type="RefSeq" id="WP_358353825.1">
    <property type="nucleotide sequence ID" value="NZ_JBEZFP010000032.1"/>
</dbReference>
<feature type="transmembrane region" description="Helical" evidence="1">
    <location>
        <begin position="305"/>
        <end position="331"/>
    </location>
</feature>
<dbReference type="PANTHER" id="PTHR30336">
    <property type="entry name" value="INNER MEMBRANE PROTEIN, PROBABLE PERMEASE"/>
    <property type="match status" value="1"/>
</dbReference>
<dbReference type="Proteomes" id="UP001551482">
    <property type="component" value="Unassembled WGS sequence"/>
</dbReference>
<keyword evidence="1" id="KW-0812">Transmembrane</keyword>
<gene>
    <name evidence="3" type="ORF">AB0C36_15130</name>
</gene>
<dbReference type="EMBL" id="JBEZFP010000032">
    <property type="protein sequence ID" value="MEU8134837.1"/>
    <property type="molecule type" value="Genomic_DNA"/>
</dbReference>
<feature type="domain" description="DUF218" evidence="2">
    <location>
        <begin position="159"/>
        <end position="301"/>
    </location>
</feature>
<keyword evidence="4" id="KW-1185">Reference proteome</keyword>
<feature type="transmembrane region" description="Helical" evidence="1">
    <location>
        <begin position="90"/>
        <end position="116"/>
    </location>
</feature>
<keyword evidence="1" id="KW-0472">Membrane</keyword>
<evidence type="ECO:0000256" key="1">
    <source>
        <dbReference type="SAM" id="Phobius"/>
    </source>
</evidence>
<sequence>MIPYIAALVFFVLFAAGVLRDRRRFRNAVFLGLALATLAIGVVDDLAKAPVEVFEIVVAAILVGPALGILVLAGLLVANGVTMVRKEGRGIANLLSLLAGLGILAFVALLGAAVAVDDRPLEIVATSALLVVGYVSFLFACFIGYAYLYGRMPVRGDVDYIVVLGSGLVDGDQVPPLLAGRLDRGLAVYEAQSARGGKPILLVSGGRGTDEVVPEAVAMADYLLARGVPADRVVRETRSATTTENMRFSREIMAEAKPGFRCLVVTNNYHAFRAAMEARKAGLGAQVIGSPTARYFWPSATIREFAAVFLAHAYVNLGICAALALAVVAAWSQA</sequence>
<dbReference type="CDD" id="cd06259">
    <property type="entry name" value="YdcF-like"/>
    <property type="match status" value="1"/>
</dbReference>
<dbReference type="Gene3D" id="3.40.50.620">
    <property type="entry name" value="HUPs"/>
    <property type="match status" value="1"/>
</dbReference>
<proteinExistence type="predicted"/>
<keyword evidence="1" id="KW-1133">Transmembrane helix</keyword>
<evidence type="ECO:0000259" key="2">
    <source>
        <dbReference type="Pfam" id="PF02698"/>
    </source>
</evidence>
<feature type="transmembrane region" description="Helical" evidence="1">
    <location>
        <begin position="128"/>
        <end position="148"/>
    </location>
</feature>
<evidence type="ECO:0000313" key="3">
    <source>
        <dbReference type="EMBL" id="MEU8134837.1"/>
    </source>
</evidence>
<dbReference type="InterPro" id="IPR003848">
    <property type="entry name" value="DUF218"/>
</dbReference>
<accession>A0ABV3DGE8</accession>
<protein>
    <submittedName>
        <fullName evidence="3">YdcF family protein</fullName>
    </submittedName>
</protein>
<name>A0ABV3DGE8_9ACTN</name>
<evidence type="ECO:0000313" key="4">
    <source>
        <dbReference type="Proteomes" id="UP001551482"/>
    </source>
</evidence>
<comment type="caution">
    <text evidence="3">The sequence shown here is derived from an EMBL/GenBank/DDBJ whole genome shotgun (WGS) entry which is preliminary data.</text>
</comment>
<dbReference type="PANTHER" id="PTHR30336:SF18">
    <property type="entry name" value="MEMBRANE PROTEIN"/>
    <property type="match status" value="1"/>
</dbReference>
<feature type="transmembrane region" description="Helical" evidence="1">
    <location>
        <begin position="56"/>
        <end position="78"/>
    </location>
</feature>
<dbReference type="Pfam" id="PF02698">
    <property type="entry name" value="DUF218"/>
    <property type="match status" value="1"/>
</dbReference>
<dbReference type="InterPro" id="IPR014729">
    <property type="entry name" value="Rossmann-like_a/b/a_fold"/>
</dbReference>
<organism evidence="3 4">
    <name type="scientific">Streptodolium elevatio</name>
    <dbReference type="NCBI Taxonomy" id="3157996"/>
    <lineage>
        <taxon>Bacteria</taxon>
        <taxon>Bacillati</taxon>
        <taxon>Actinomycetota</taxon>
        <taxon>Actinomycetes</taxon>
        <taxon>Kitasatosporales</taxon>
        <taxon>Streptomycetaceae</taxon>
        <taxon>Streptodolium</taxon>
    </lineage>
</organism>